<comment type="caution">
    <text evidence="3">The sequence shown here is derived from an EMBL/GenBank/DDBJ whole genome shotgun (WGS) entry which is preliminary data.</text>
</comment>
<feature type="chain" id="PRO_5022942701" description="Phytase-like domain-containing protein" evidence="2">
    <location>
        <begin position="17"/>
        <end position="584"/>
    </location>
</feature>
<feature type="region of interest" description="Disordered" evidence="1">
    <location>
        <begin position="158"/>
        <end position="231"/>
    </location>
</feature>
<proteinExistence type="predicted"/>
<organism evidence="3 4">
    <name type="scientific">Cafeteria roenbergensis</name>
    <name type="common">Marine flagellate</name>
    <dbReference type="NCBI Taxonomy" id="33653"/>
    <lineage>
        <taxon>Eukaryota</taxon>
        <taxon>Sar</taxon>
        <taxon>Stramenopiles</taxon>
        <taxon>Bigyra</taxon>
        <taxon>Opalozoa</taxon>
        <taxon>Bicosoecida</taxon>
        <taxon>Cafeteriaceae</taxon>
        <taxon>Cafeteria</taxon>
    </lineage>
</organism>
<feature type="compositionally biased region" description="Low complexity" evidence="1">
    <location>
        <begin position="346"/>
        <end position="395"/>
    </location>
</feature>
<evidence type="ECO:0000313" key="4">
    <source>
        <dbReference type="Proteomes" id="UP000325113"/>
    </source>
</evidence>
<feature type="compositionally biased region" description="Low complexity" evidence="1">
    <location>
        <begin position="186"/>
        <end position="231"/>
    </location>
</feature>
<dbReference type="EMBL" id="VLTM01000113">
    <property type="protein sequence ID" value="KAA0151631.1"/>
    <property type="molecule type" value="Genomic_DNA"/>
</dbReference>
<dbReference type="AlphaFoldDB" id="A0A5A8CIH9"/>
<evidence type="ECO:0000313" key="3">
    <source>
        <dbReference type="EMBL" id="KAA0151631.1"/>
    </source>
</evidence>
<protein>
    <recommendedName>
        <fullName evidence="5">Phytase-like domain-containing protein</fullName>
    </recommendedName>
</protein>
<feature type="region of interest" description="Disordered" evidence="1">
    <location>
        <begin position="343"/>
        <end position="480"/>
    </location>
</feature>
<feature type="signal peptide" evidence="2">
    <location>
        <begin position="1"/>
        <end position="16"/>
    </location>
</feature>
<accession>A0A5A8CIH9</accession>
<name>A0A5A8CIH9_CAFRO</name>
<evidence type="ECO:0008006" key="5">
    <source>
        <dbReference type="Google" id="ProtNLM"/>
    </source>
</evidence>
<evidence type="ECO:0000256" key="2">
    <source>
        <dbReference type="SAM" id="SignalP"/>
    </source>
</evidence>
<feature type="compositionally biased region" description="Basic and acidic residues" evidence="1">
    <location>
        <begin position="444"/>
        <end position="465"/>
    </location>
</feature>
<evidence type="ECO:0000256" key="1">
    <source>
        <dbReference type="SAM" id="MobiDB-lite"/>
    </source>
</evidence>
<reference evidence="3 4" key="1">
    <citation type="submission" date="2019-07" db="EMBL/GenBank/DDBJ databases">
        <title>Genomes of Cafeteria roenbergensis.</title>
        <authorList>
            <person name="Fischer M.G."/>
            <person name="Hackl T."/>
            <person name="Roman M."/>
        </authorList>
    </citation>
    <scope>NUCLEOTIDE SEQUENCE [LARGE SCALE GENOMIC DNA]</scope>
    <source>
        <strain evidence="3 4">Cflag</strain>
    </source>
</reference>
<dbReference type="Proteomes" id="UP000325113">
    <property type="component" value="Unassembled WGS sequence"/>
</dbReference>
<feature type="compositionally biased region" description="Basic and acidic residues" evidence="1">
    <location>
        <begin position="414"/>
        <end position="435"/>
    </location>
</feature>
<sequence>MRTALVVLGLAAAAYAGLPPSGNQMCRRVAKHSLVGLASHGSAVGLPVEPTGHGGDRWVEGLAVASAPDGSLAVLESVGMWGVSGIVCHSLDVKDGTAPPSLAPRQWRMPMPSGGGQDPSAPGFAEGLTVVSAGAGQASARAFQLTYRKGVVHEYAVEPRKEGSPRGLPVGEQEAVQAAEQRRAAAEAAASSRVQAAEEAAEAAEAAAEADAAAEGSAADSSAASVSDSSPVGGAVAESLALGPREGWGLAQLPAAALGDLSGGPPVLVSSDGTGRLYLHSMEGTALPGGVKSLVLGRGAAAAAARCGCLASVGDAWLRPNELEAVKVSDAFGVESLSESSMVDEAAAPPANATPAASPSASAPSPTAAPTKQATSSPVPAPSVVAEPSAEPPASLLETKASLRRAQEDEEPDRAEQEGEEPDRAEQEGEEPDRAEQEDEEPDRAEQEGEEPDRAEQEGEEPDRAEQEDEDPAPTKAAADRSWRWEVWAALYASAEPCIVRVAVLPDSDAWPVVGVIGFDAASAAMAEAGLRASMSGSNLNGVAFASGGGPGKGWAIITGKMWRGMYAFRTSDGVAGGSAGSEE</sequence>
<gene>
    <name evidence="3" type="ORF">FNF31_06800</name>
</gene>
<keyword evidence="2" id="KW-0732">Signal</keyword>